<proteinExistence type="predicted"/>
<dbReference type="Proteomes" id="UP000244893">
    <property type="component" value="Unassembled WGS sequence"/>
</dbReference>
<comment type="caution">
    <text evidence="2">The sequence shown here is derived from an EMBL/GenBank/DDBJ whole genome shotgun (WGS) entry which is preliminary data.</text>
</comment>
<feature type="domain" description="Mycothiol-dependent maleylpyruvate isomerase metal-binding" evidence="1">
    <location>
        <begin position="17"/>
        <end position="127"/>
    </location>
</feature>
<reference evidence="2 3" key="1">
    <citation type="submission" date="2018-05" db="EMBL/GenBank/DDBJ databases">
        <title>Amnibacterium sp. M8JJ-5, whole genome shotgun sequence.</title>
        <authorList>
            <person name="Tuo L."/>
        </authorList>
    </citation>
    <scope>NUCLEOTIDE SEQUENCE [LARGE SCALE GENOMIC DNA]</scope>
    <source>
        <strain evidence="2 3">M8JJ-5</strain>
    </source>
</reference>
<keyword evidence="3" id="KW-1185">Reference proteome</keyword>
<dbReference type="OrthoDB" id="3671213at2"/>
<evidence type="ECO:0000313" key="3">
    <source>
        <dbReference type="Proteomes" id="UP000244893"/>
    </source>
</evidence>
<dbReference type="AlphaFoldDB" id="A0A2V1HP73"/>
<name>A0A2V1HP73_9MICO</name>
<dbReference type="EMBL" id="QEOP01000002">
    <property type="protein sequence ID" value="PVZ94325.1"/>
    <property type="molecule type" value="Genomic_DNA"/>
</dbReference>
<gene>
    <name evidence="2" type="ORF">DDQ50_11390</name>
</gene>
<evidence type="ECO:0000259" key="1">
    <source>
        <dbReference type="Pfam" id="PF11716"/>
    </source>
</evidence>
<organism evidence="2 3">
    <name type="scientific">Amnibacterium flavum</name>
    <dbReference type="NCBI Taxonomy" id="2173173"/>
    <lineage>
        <taxon>Bacteria</taxon>
        <taxon>Bacillati</taxon>
        <taxon>Actinomycetota</taxon>
        <taxon>Actinomycetes</taxon>
        <taxon>Micrococcales</taxon>
        <taxon>Microbacteriaceae</taxon>
        <taxon>Amnibacterium</taxon>
    </lineage>
</organism>
<dbReference type="GO" id="GO:0005886">
    <property type="term" value="C:plasma membrane"/>
    <property type="evidence" value="ECO:0007669"/>
    <property type="project" value="TreeGrafter"/>
</dbReference>
<evidence type="ECO:0000313" key="2">
    <source>
        <dbReference type="EMBL" id="PVZ94325.1"/>
    </source>
</evidence>
<dbReference type="PANTHER" id="PTHR40758">
    <property type="entry name" value="CONSERVED PROTEIN"/>
    <property type="match status" value="1"/>
</dbReference>
<protein>
    <recommendedName>
        <fullName evidence="1">Mycothiol-dependent maleylpyruvate isomerase metal-binding domain-containing protein</fullName>
    </recommendedName>
</protein>
<dbReference type="InterPro" id="IPR024344">
    <property type="entry name" value="MDMPI_metal-binding"/>
</dbReference>
<dbReference type="PANTHER" id="PTHR40758:SF1">
    <property type="entry name" value="CONSERVED PROTEIN"/>
    <property type="match status" value="1"/>
</dbReference>
<accession>A0A2V1HP73</accession>
<sequence length="247" mass="27638">MTSMKNAPELERVSLAFSEAAARTDPTARIASRIWPTAGEMVDHLGTIQRWAAEVLRTGRTVDEARHERPTGRDRVEWFVEGAEALVREIDSADPTSRCWTFVGPGTNAFWGRRMVHEATKHLWDIRTAVVPDPPMPAEIEPTTAAAIIDEFDEVFIARARRNGIAPLQGSVLLQATDSDRSWLVEPDWTVRRDAAGEDSSAALRASTADLALMLWERADPWLLGHRFDRSGDEHVLHMLCETPVHL</sequence>
<dbReference type="GO" id="GO:0046872">
    <property type="term" value="F:metal ion binding"/>
    <property type="evidence" value="ECO:0007669"/>
    <property type="project" value="InterPro"/>
</dbReference>
<dbReference type="Pfam" id="PF11716">
    <property type="entry name" value="MDMPI_N"/>
    <property type="match status" value="1"/>
</dbReference>